<feature type="compositionally biased region" description="Basic and acidic residues" evidence="1">
    <location>
        <begin position="103"/>
        <end position="116"/>
    </location>
</feature>
<feature type="region of interest" description="Disordered" evidence="1">
    <location>
        <begin position="1"/>
        <end position="37"/>
    </location>
</feature>
<dbReference type="EMBL" id="JAINUG010000004">
    <property type="protein sequence ID" value="KAJ8417324.1"/>
    <property type="molecule type" value="Genomic_DNA"/>
</dbReference>
<organism evidence="2 3">
    <name type="scientific">Aldrovandia affinis</name>
    <dbReference type="NCBI Taxonomy" id="143900"/>
    <lineage>
        <taxon>Eukaryota</taxon>
        <taxon>Metazoa</taxon>
        <taxon>Chordata</taxon>
        <taxon>Craniata</taxon>
        <taxon>Vertebrata</taxon>
        <taxon>Euteleostomi</taxon>
        <taxon>Actinopterygii</taxon>
        <taxon>Neopterygii</taxon>
        <taxon>Teleostei</taxon>
        <taxon>Notacanthiformes</taxon>
        <taxon>Halosauridae</taxon>
        <taxon>Aldrovandia</taxon>
    </lineage>
</organism>
<comment type="caution">
    <text evidence="2">The sequence shown here is derived from an EMBL/GenBank/DDBJ whole genome shotgun (WGS) entry which is preliminary data.</text>
</comment>
<accession>A0AAD7TAD6</accession>
<gene>
    <name evidence="2" type="ORF">AAFF_G00285510</name>
</gene>
<keyword evidence="3" id="KW-1185">Reference proteome</keyword>
<dbReference type="Proteomes" id="UP001221898">
    <property type="component" value="Unassembled WGS sequence"/>
</dbReference>
<dbReference type="AlphaFoldDB" id="A0AAD7TAD6"/>
<evidence type="ECO:0000256" key="1">
    <source>
        <dbReference type="SAM" id="MobiDB-lite"/>
    </source>
</evidence>
<evidence type="ECO:0000313" key="2">
    <source>
        <dbReference type="EMBL" id="KAJ8417324.1"/>
    </source>
</evidence>
<reference evidence="2" key="1">
    <citation type="journal article" date="2023" name="Science">
        <title>Genome structures resolve the early diversification of teleost fishes.</title>
        <authorList>
            <person name="Parey E."/>
            <person name="Louis A."/>
            <person name="Montfort J."/>
            <person name="Bouchez O."/>
            <person name="Roques C."/>
            <person name="Iampietro C."/>
            <person name="Lluch J."/>
            <person name="Castinel A."/>
            <person name="Donnadieu C."/>
            <person name="Desvignes T."/>
            <person name="Floi Bucao C."/>
            <person name="Jouanno E."/>
            <person name="Wen M."/>
            <person name="Mejri S."/>
            <person name="Dirks R."/>
            <person name="Jansen H."/>
            <person name="Henkel C."/>
            <person name="Chen W.J."/>
            <person name="Zahm M."/>
            <person name="Cabau C."/>
            <person name="Klopp C."/>
            <person name="Thompson A.W."/>
            <person name="Robinson-Rechavi M."/>
            <person name="Braasch I."/>
            <person name="Lecointre G."/>
            <person name="Bobe J."/>
            <person name="Postlethwait J.H."/>
            <person name="Berthelot C."/>
            <person name="Roest Crollius H."/>
            <person name="Guiguen Y."/>
        </authorList>
    </citation>
    <scope>NUCLEOTIDE SEQUENCE</scope>
    <source>
        <strain evidence="2">NC1722</strain>
    </source>
</reference>
<protein>
    <submittedName>
        <fullName evidence="2">Uncharacterized protein</fullName>
    </submittedName>
</protein>
<name>A0AAD7TAD6_9TELE</name>
<proteinExistence type="predicted"/>
<sequence length="116" mass="12801">MRRPKLGLNGQHGVLTRKPQTVKPVPRDAICHAPPGVTVATGKTNQIEMYRMGSDEIDHISDPLHPRQERLTAQLPLSPEPPGRLATLETPARCSRSSGQNTGREDRDGVKYDKES</sequence>
<feature type="region of interest" description="Disordered" evidence="1">
    <location>
        <begin position="74"/>
        <end position="116"/>
    </location>
</feature>
<evidence type="ECO:0000313" key="3">
    <source>
        <dbReference type="Proteomes" id="UP001221898"/>
    </source>
</evidence>